<keyword evidence="3" id="KW-1185">Reference proteome</keyword>
<proteinExistence type="predicted"/>
<reference evidence="2" key="1">
    <citation type="submission" date="2021-01" db="EMBL/GenBank/DDBJ databases">
        <title>Genomic Encyclopedia of Type Strains, Phase IV (KMG-IV): sequencing the most valuable type-strain genomes for metagenomic binning, comparative biology and taxonomic classification.</title>
        <authorList>
            <person name="Goeker M."/>
        </authorList>
    </citation>
    <scope>NUCLEOTIDE SEQUENCE</scope>
    <source>
        <strain evidence="2">DSM 21943</strain>
    </source>
</reference>
<dbReference type="EMBL" id="JAFBCV010000008">
    <property type="protein sequence ID" value="MBM7839397.1"/>
    <property type="molecule type" value="Genomic_DNA"/>
</dbReference>
<evidence type="ECO:0000313" key="3">
    <source>
        <dbReference type="Proteomes" id="UP001179280"/>
    </source>
</evidence>
<keyword evidence="1" id="KW-0812">Transmembrane</keyword>
<protein>
    <submittedName>
        <fullName evidence="2">Uncharacterized protein</fullName>
    </submittedName>
</protein>
<dbReference type="Proteomes" id="UP001179280">
    <property type="component" value="Unassembled WGS sequence"/>
</dbReference>
<evidence type="ECO:0000313" key="2">
    <source>
        <dbReference type="EMBL" id="MBM7839397.1"/>
    </source>
</evidence>
<organism evidence="2 3">
    <name type="scientific">Shouchella xiaoxiensis</name>
    <dbReference type="NCBI Taxonomy" id="766895"/>
    <lineage>
        <taxon>Bacteria</taxon>
        <taxon>Bacillati</taxon>
        <taxon>Bacillota</taxon>
        <taxon>Bacilli</taxon>
        <taxon>Bacillales</taxon>
        <taxon>Bacillaceae</taxon>
        <taxon>Shouchella</taxon>
    </lineage>
</organism>
<feature type="transmembrane region" description="Helical" evidence="1">
    <location>
        <begin position="31"/>
        <end position="52"/>
    </location>
</feature>
<name>A0ABS2SYV2_9BACI</name>
<keyword evidence="1" id="KW-0472">Membrane</keyword>
<feature type="transmembrane region" description="Helical" evidence="1">
    <location>
        <begin position="7"/>
        <end position="25"/>
    </location>
</feature>
<keyword evidence="1" id="KW-1133">Transmembrane helix</keyword>
<comment type="caution">
    <text evidence="2">The sequence shown here is derived from an EMBL/GenBank/DDBJ whole genome shotgun (WGS) entry which is preliminary data.</text>
</comment>
<gene>
    <name evidence="2" type="ORF">JOC54_002677</name>
</gene>
<accession>A0ABS2SYV2</accession>
<evidence type="ECO:0000256" key="1">
    <source>
        <dbReference type="SAM" id="Phobius"/>
    </source>
</evidence>
<sequence length="60" mass="6856">MSDFRKKVNSFLILFVFIPALIFLLGGGLRELIICAVVVLITMAIYEIVICVDRRRGRDK</sequence>